<protein>
    <submittedName>
        <fullName evidence="1">Uncharacterized protein</fullName>
    </submittedName>
</protein>
<name>A0A828YYD1_9LEPT</name>
<dbReference type="Proteomes" id="UP000001338">
    <property type="component" value="Unassembled WGS sequence"/>
</dbReference>
<evidence type="ECO:0000313" key="2">
    <source>
        <dbReference type="Proteomes" id="UP000001338"/>
    </source>
</evidence>
<dbReference type="EMBL" id="AFLV02000062">
    <property type="protein sequence ID" value="EKR63228.1"/>
    <property type="molecule type" value="Genomic_DNA"/>
</dbReference>
<reference evidence="1 2" key="1">
    <citation type="submission" date="2012-10" db="EMBL/GenBank/DDBJ databases">
        <authorList>
            <person name="Harkins D.M."/>
            <person name="Durkin A.S."/>
            <person name="Brinkac L.M."/>
            <person name="Haft D.H."/>
            <person name="Selengut J.D."/>
            <person name="Sanka R."/>
            <person name="DePew J."/>
            <person name="Purushe J."/>
            <person name="Whelen A.C."/>
            <person name="Vinetz J.M."/>
            <person name="Sutton G.G."/>
            <person name="Nierman W.C."/>
            <person name="Fouts D.E."/>
        </authorList>
    </citation>
    <scope>NUCLEOTIDE SEQUENCE [LARGE SCALE GENOMIC DNA]</scope>
    <source>
        <strain evidence="1 2">2006001853</strain>
    </source>
</reference>
<evidence type="ECO:0000313" key="1">
    <source>
        <dbReference type="EMBL" id="EKR63228.1"/>
    </source>
</evidence>
<dbReference type="AlphaFoldDB" id="A0A828YYD1"/>
<comment type="caution">
    <text evidence="1">The sequence shown here is derived from an EMBL/GenBank/DDBJ whole genome shotgun (WGS) entry which is preliminary data.</text>
</comment>
<accession>A0A828YYD1</accession>
<sequence>MFKIARIAFVKNPRSFRNFGKFNAFYRFQKNGDFAHTILL</sequence>
<gene>
    <name evidence="1" type="ORF">LEP1GSC036_3171</name>
</gene>
<organism evidence="1 2">
    <name type="scientific">Leptospira weilii str. 2006001853</name>
    <dbReference type="NCBI Taxonomy" id="1001589"/>
    <lineage>
        <taxon>Bacteria</taxon>
        <taxon>Pseudomonadati</taxon>
        <taxon>Spirochaetota</taxon>
        <taxon>Spirochaetia</taxon>
        <taxon>Leptospirales</taxon>
        <taxon>Leptospiraceae</taxon>
        <taxon>Leptospira</taxon>
    </lineage>
</organism>
<proteinExistence type="predicted"/>